<proteinExistence type="predicted"/>
<evidence type="ECO:0000313" key="1">
    <source>
        <dbReference type="EMBL" id="MDA0162472.1"/>
    </source>
</evidence>
<name>A0A9X3MW90_9ACTN</name>
<accession>A0A9X3MW90</accession>
<organism evidence="1 2">
    <name type="scientific">Solirubrobacter ginsenosidimutans</name>
    <dbReference type="NCBI Taxonomy" id="490573"/>
    <lineage>
        <taxon>Bacteria</taxon>
        <taxon>Bacillati</taxon>
        <taxon>Actinomycetota</taxon>
        <taxon>Thermoleophilia</taxon>
        <taxon>Solirubrobacterales</taxon>
        <taxon>Solirubrobacteraceae</taxon>
        <taxon>Solirubrobacter</taxon>
    </lineage>
</organism>
<comment type="caution">
    <text evidence="1">The sequence shown here is derived from an EMBL/GenBank/DDBJ whole genome shotgun (WGS) entry which is preliminary data.</text>
</comment>
<sequence length="66" mass="7002">MKIEVTLTHPAAAFAAMIALEDMSDQPPHADGARVWLPVADRSGAVMEAARRLFRAGVGAEDIVIS</sequence>
<dbReference type="RefSeq" id="WP_270041711.1">
    <property type="nucleotide sequence ID" value="NZ_JAPDOD010000018.1"/>
</dbReference>
<evidence type="ECO:0000313" key="2">
    <source>
        <dbReference type="Proteomes" id="UP001149140"/>
    </source>
</evidence>
<keyword evidence="2" id="KW-1185">Reference proteome</keyword>
<dbReference type="EMBL" id="JAPDOD010000018">
    <property type="protein sequence ID" value="MDA0162472.1"/>
    <property type="molecule type" value="Genomic_DNA"/>
</dbReference>
<dbReference type="Proteomes" id="UP001149140">
    <property type="component" value="Unassembled WGS sequence"/>
</dbReference>
<protein>
    <submittedName>
        <fullName evidence="1">Uncharacterized protein</fullName>
    </submittedName>
</protein>
<dbReference type="AlphaFoldDB" id="A0A9X3MW90"/>
<reference evidence="1" key="1">
    <citation type="submission" date="2022-10" db="EMBL/GenBank/DDBJ databases">
        <title>The WGS of Solirubrobacter ginsenosidimutans DSM 21036.</title>
        <authorList>
            <person name="Jiang Z."/>
        </authorList>
    </citation>
    <scope>NUCLEOTIDE SEQUENCE</scope>
    <source>
        <strain evidence="1">DSM 21036</strain>
    </source>
</reference>
<gene>
    <name evidence="1" type="ORF">OM076_19520</name>
</gene>